<dbReference type="EMBL" id="BMJJ01000003">
    <property type="protein sequence ID" value="GGD16203.1"/>
    <property type="molecule type" value="Genomic_DNA"/>
</dbReference>
<gene>
    <name evidence="2" type="ORF">GCM10011335_18700</name>
</gene>
<keyword evidence="3" id="KW-1185">Reference proteome</keyword>
<name>A0A916XWC1_9HYPH</name>
<protein>
    <submittedName>
        <fullName evidence="2">Membrane protein</fullName>
    </submittedName>
</protein>
<keyword evidence="1" id="KW-0472">Membrane</keyword>
<evidence type="ECO:0000313" key="2">
    <source>
        <dbReference type="EMBL" id="GGD16203.1"/>
    </source>
</evidence>
<comment type="caution">
    <text evidence="2">The sequence shown here is derived from an EMBL/GenBank/DDBJ whole genome shotgun (WGS) entry which is preliminary data.</text>
</comment>
<reference evidence="2" key="2">
    <citation type="submission" date="2020-09" db="EMBL/GenBank/DDBJ databases">
        <authorList>
            <person name="Sun Q."/>
            <person name="Zhou Y."/>
        </authorList>
    </citation>
    <scope>NUCLEOTIDE SEQUENCE</scope>
    <source>
        <strain evidence="2">CGMCC 1.15493</strain>
    </source>
</reference>
<evidence type="ECO:0000313" key="3">
    <source>
        <dbReference type="Proteomes" id="UP000613160"/>
    </source>
</evidence>
<dbReference type="Proteomes" id="UP000613160">
    <property type="component" value="Unassembled WGS sequence"/>
</dbReference>
<accession>A0A916XWC1</accession>
<organism evidence="2 3">
    <name type="scientific">Aureimonas glaciei</name>
    <dbReference type="NCBI Taxonomy" id="1776957"/>
    <lineage>
        <taxon>Bacteria</taxon>
        <taxon>Pseudomonadati</taxon>
        <taxon>Pseudomonadota</taxon>
        <taxon>Alphaproteobacteria</taxon>
        <taxon>Hyphomicrobiales</taxon>
        <taxon>Aurantimonadaceae</taxon>
        <taxon>Aureimonas</taxon>
    </lineage>
</organism>
<dbReference type="Pfam" id="PF10002">
    <property type="entry name" value="DUF2243"/>
    <property type="match status" value="1"/>
</dbReference>
<feature type="transmembrane region" description="Helical" evidence="1">
    <location>
        <begin position="99"/>
        <end position="117"/>
    </location>
</feature>
<dbReference type="InterPro" id="IPR018719">
    <property type="entry name" value="DUF2243_membrane"/>
</dbReference>
<proteinExistence type="predicted"/>
<keyword evidence="1" id="KW-0812">Transmembrane</keyword>
<feature type="transmembrane region" description="Helical" evidence="1">
    <location>
        <begin position="67"/>
        <end position="87"/>
    </location>
</feature>
<keyword evidence="1" id="KW-1133">Transmembrane helix</keyword>
<dbReference type="AlphaFoldDB" id="A0A916XWC1"/>
<reference evidence="2" key="1">
    <citation type="journal article" date="2014" name="Int. J. Syst. Evol. Microbiol.">
        <title>Complete genome sequence of Corynebacterium casei LMG S-19264T (=DSM 44701T), isolated from a smear-ripened cheese.</title>
        <authorList>
            <consortium name="US DOE Joint Genome Institute (JGI-PGF)"/>
            <person name="Walter F."/>
            <person name="Albersmeier A."/>
            <person name="Kalinowski J."/>
            <person name="Ruckert C."/>
        </authorList>
    </citation>
    <scope>NUCLEOTIDE SEQUENCE</scope>
    <source>
        <strain evidence="2">CGMCC 1.15493</strain>
    </source>
</reference>
<feature type="transmembrane region" description="Helical" evidence="1">
    <location>
        <begin position="137"/>
        <end position="158"/>
    </location>
</feature>
<feature type="transmembrane region" description="Helical" evidence="1">
    <location>
        <begin position="20"/>
        <end position="39"/>
    </location>
</feature>
<sequence length="165" mass="18166">MTRLEMPPLGMKPFPVSAGIFLGMGLGGFFDGIVLHQVLQWHHMATSAGYPADSLENLRINTLLDGLFHAGTYVLVAIGIVILWRAGRRGTSQWRTRHLVGSLLAGFGSFNLVEGLVNHHLLGIHHVNETVSRDTWIYWDIGFLIWGALMLLAGWSLIKSAGRPA</sequence>
<dbReference type="RefSeq" id="WP_188850293.1">
    <property type="nucleotide sequence ID" value="NZ_BMJJ01000003.1"/>
</dbReference>
<evidence type="ECO:0000256" key="1">
    <source>
        <dbReference type="SAM" id="Phobius"/>
    </source>
</evidence>